<gene>
    <name evidence="1" type="ORF">SADUNF_Sadunf10G0189100</name>
</gene>
<dbReference type="AlphaFoldDB" id="A0A835JVE2"/>
<evidence type="ECO:0000313" key="2">
    <source>
        <dbReference type="Proteomes" id="UP000657918"/>
    </source>
</evidence>
<sequence>MNEQHPIRGAARLETCEKQRPHWYRSTSNSPQILIQDLDRIIGIRFRDSYYNPSSKGIRFCINYQKIHASTQGNYNSHQQIQELFQLICSESERSNNIRNTSKRTPATEKMLGLKLNVCH</sequence>
<dbReference type="Proteomes" id="UP000657918">
    <property type="component" value="Unassembled WGS sequence"/>
</dbReference>
<reference evidence="1 2" key="1">
    <citation type="submission" date="2020-10" db="EMBL/GenBank/DDBJ databases">
        <title>Plant Genome Project.</title>
        <authorList>
            <person name="Zhang R.-G."/>
        </authorList>
    </citation>
    <scope>NUCLEOTIDE SEQUENCE [LARGE SCALE GENOMIC DNA]</scope>
    <source>
        <strain evidence="1">FAFU-HL-1</strain>
        <tissue evidence="1">Leaf</tissue>
    </source>
</reference>
<proteinExistence type="predicted"/>
<accession>A0A835JVE2</accession>
<dbReference type="EMBL" id="JADGMS010000010">
    <property type="protein sequence ID" value="KAF9675029.1"/>
    <property type="molecule type" value="Genomic_DNA"/>
</dbReference>
<protein>
    <submittedName>
        <fullName evidence="1">Uncharacterized protein</fullName>
    </submittedName>
</protein>
<evidence type="ECO:0000313" key="1">
    <source>
        <dbReference type="EMBL" id="KAF9675029.1"/>
    </source>
</evidence>
<comment type="caution">
    <text evidence="1">The sequence shown here is derived from an EMBL/GenBank/DDBJ whole genome shotgun (WGS) entry which is preliminary data.</text>
</comment>
<keyword evidence="2" id="KW-1185">Reference proteome</keyword>
<organism evidence="1 2">
    <name type="scientific">Salix dunnii</name>
    <dbReference type="NCBI Taxonomy" id="1413687"/>
    <lineage>
        <taxon>Eukaryota</taxon>
        <taxon>Viridiplantae</taxon>
        <taxon>Streptophyta</taxon>
        <taxon>Embryophyta</taxon>
        <taxon>Tracheophyta</taxon>
        <taxon>Spermatophyta</taxon>
        <taxon>Magnoliopsida</taxon>
        <taxon>eudicotyledons</taxon>
        <taxon>Gunneridae</taxon>
        <taxon>Pentapetalae</taxon>
        <taxon>rosids</taxon>
        <taxon>fabids</taxon>
        <taxon>Malpighiales</taxon>
        <taxon>Salicaceae</taxon>
        <taxon>Saliceae</taxon>
        <taxon>Salix</taxon>
    </lineage>
</organism>
<name>A0A835JVE2_9ROSI</name>